<dbReference type="EMBL" id="QTUA01000001">
    <property type="protein sequence ID" value="REF29124.1"/>
    <property type="molecule type" value="Genomic_DNA"/>
</dbReference>
<sequence length="261" mass="27130">MSHDPEHASPDEPTRATPRIDPGMLDKQHTQEFGDPGTREVPYGTPPPNDQPQYGQSYGQVYGAQSGDAYGSASAQEQPYSGGGYDQQYGQQYGQAYGNQYGAAPSDDPYGQAYGNQYGAAPSDDPYGQAYGTQYGAAPSGDQYGYGQQYGQQYGQSYQQPYGQPFQPDPYSYGPPGGFPQQESNGLAIAALVTSLAGCLCGVGFIVGLVLGIVALPKAKRAGDSSAKGMAIAGIVIGAVGTIGMVAWIGLAIAGTLPSSY</sequence>
<comment type="caution">
    <text evidence="4">The sequence shown here is derived from an EMBL/GenBank/DDBJ whole genome shotgun (WGS) entry which is preliminary data.</text>
</comment>
<keyword evidence="2" id="KW-0812">Transmembrane</keyword>
<feature type="region of interest" description="Disordered" evidence="1">
    <location>
        <begin position="1"/>
        <end position="134"/>
    </location>
</feature>
<feature type="compositionally biased region" description="Low complexity" evidence="1">
    <location>
        <begin position="157"/>
        <end position="171"/>
    </location>
</feature>
<keyword evidence="5" id="KW-1185">Reference proteome</keyword>
<feature type="compositionally biased region" description="Basic and acidic residues" evidence="1">
    <location>
        <begin position="1"/>
        <end position="14"/>
    </location>
</feature>
<feature type="domain" description="DUF4190" evidence="3">
    <location>
        <begin position="187"/>
        <end position="247"/>
    </location>
</feature>
<name>A0A3D9UT05_9MICO</name>
<dbReference type="OrthoDB" id="4462868at2"/>
<organism evidence="4 5">
    <name type="scientific">Calidifontibacter indicus</name>
    <dbReference type="NCBI Taxonomy" id="419650"/>
    <lineage>
        <taxon>Bacteria</taxon>
        <taxon>Bacillati</taxon>
        <taxon>Actinomycetota</taxon>
        <taxon>Actinomycetes</taxon>
        <taxon>Micrococcales</taxon>
        <taxon>Dermacoccaceae</taxon>
        <taxon>Calidifontibacter</taxon>
    </lineage>
</organism>
<evidence type="ECO:0000256" key="2">
    <source>
        <dbReference type="SAM" id="Phobius"/>
    </source>
</evidence>
<evidence type="ECO:0000259" key="3">
    <source>
        <dbReference type="Pfam" id="PF13828"/>
    </source>
</evidence>
<keyword evidence="2" id="KW-1133">Transmembrane helix</keyword>
<accession>A0A3D9UT05</accession>
<keyword evidence="2" id="KW-0472">Membrane</keyword>
<feature type="region of interest" description="Disordered" evidence="1">
    <location>
        <begin position="157"/>
        <end position="178"/>
    </location>
</feature>
<feature type="compositionally biased region" description="Low complexity" evidence="1">
    <location>
        <begin position="86"/>
        <end position="102"/>
    </location>
</feature>
<feature type="transmembrane region" description="Helical" evidence="2">
    <location>
        <begin position="187"/>
        <end position="217"/>
    </location>
</feature>
<dbReference type="RefSeq" id="WP_115921277.1">
    <property type="nucleotide sequence ID" value="NZ_QTUA01000001.1"/>
</dbReference>
<dbReference type="Pfam" id="PF13828">
    <property type="entry name" value="DUF4190"/>
    <property type="match status" value="1"/>
</dbReference>
<proteinExistence type="predicted"/>
<dbReference type="Proteomes" id="UP000256253">
    <property type="component" value="Unassembled WGS sequence"/>
</dbReference>
<dbReference type="AlphaFoldDB" id="A0A3D9UT05"/>
<gene>
    <name evidence="4" type="ORF">DFJ65_0055</name>
</gene>
<reference evidence="4 5" key="1">
    <citation type="submission" date="2018-08" db="EMBL/GenBank/DDBJ databases">
        <title>Sequencing the genomes of 1000 actinobacteria strains.</title>
        <authorList>
            <person name="Klenk H.-P."/>
        </authorList>
    </citation>
    <scope>NUCLEOTIDE SEQUENCE [LARGE SCALE GENOMIC DNA]</scope>
    <source>
        <strain evidence="4 5">DSM 22967</strain>
    </source>
</reference>
<dbReference type="InterPro" id="IPR025241">
    <property type="entry name" value="DUF4190"/>
</dbReference>
<protein>
    <submittedName>
        <fullName evidence="4">Uncharacterized protein DUF4190</fullName>
    </submittedName>
</protein>
<evidence type="ECO:0000313" key="5">
    <source>
        <dbReference type="Proteomes" id="UP000256253"/>
    </source>
</evidence>
<evidence type="ECO:0000256" key="1">
    <source>
        <dbReference type="SAM" id="MobiDB-lite"/>
    </source>
</evidence>
<evidence type="ECO:0000313" key="4">
    <source>
        <dbReference type="EMBL" id="REF29124.1"/>
    </source>
</evidence>
<feature type="transmembrane region" description="Helical" evidence="2">
    <location>
        <begin position="229"/>
        <end position="254"/>
    </location>
</feature>